<evidence type="ECO:0000313" key="1">
    <source>
        <dbReference type="EMBL" id="JAH37105.1"/>
    </source>
</evidence>
<dbReference type="AlphaFoldDB" id="A0A0E9S8U4"/>
<proteinExistence type="predicted"/>
<reference evidence="1" key="2">
    <citation type="journal article" date="2015" name="Fish Shellfish Immunol.">
        <title>Early steps in the European eel (Anguilla anguilla)-Vibrio vulnificus interaction in the gills: Role of the RtxA13 toxin.</title>
        <authorList>
            <person name="Callol A."/>
            <person name="Pajuelo D."/>
            <person name="Ebbesson L."/>
            <person name="Teles M."/>
            <person name="MacKenzie S."/>
            <person name="Amaro C."/>
        </authorList>
    </citation>
    <scope>NUCLEOTIDE SEQUENCE</scope>
</reference>
<reference evidence="1" key="1">
    <citation type="submission" date="2014-11" db="EMBL/GenBank/DDBJ databases">
        <authorList>
            <person name="Amaro Gonzalez C."/>
        </authorList>
    </citation>
    <scope>NUCLEOTIDE SEQUENCE</scope>
</reference>
<protein>
    <submittedName>
        <fullName evidence="1">Uncharacterized protein</fullName>
    </submittedName>
</protein>
<dbReference type="EMBL" id="GBXM01071472">
    <property type="protein sequence ID" value="JAH37105.1"/>
    <property type="molecule type" value="Transcribed_RNA"/>
</dbReference>
<organism evidence="1">
    <name type="scientific">Anguilla anguilla</name>
    <name type="common">European freshwater eel</name>
    <name type="synonym">Muraena anguilla</name>
    <dbReference type="NCBI Taxonomy" id="7936"/>
    <lineage>
        <taxon>Eukaryota</taxon>
        <taxon>Metazoa</taxon>
        <taxon>Chordata</taxon>
        <taxon>Craniata</taxon>
        <taxon>Vertebrata</taxon>
        <taxon>Euteleostomi</taxon>
        <taxon>Actinopterygii</taxon>
        <taxon>Neopterygii</taxon>
        <taxon>Teleostei</taxon>
        <taxon>Anguilliformes</taxon>
        <taxon>Anguillidae</taxon>
        <taxon>Anguilla</taxon>
    </lineage>
</organism>
<sequence>MEWCVLFVLSANFPLIHCLS</sequence>
<name>A0A0E9S8U4_ANGAN</name>
<accession>A0A0E9S8U4</accession>